<accession>A0A9D1U5L9</accession>
<gene>
    <name evidence="2" type="ORF">H9875_08160</name>
</gene>
<reference evidence="2" key="2">
    <citation type="submission" date="2021-04" db="EMBL/GenBank/DDBJ databases">
        <authorList>
            <person name="Gilroy R."/>
        </authorList>
    </citation>
    <scope>NUCLEOTIDE SEQUENCE</scope>
    <source>
        <strain evidence="2">CHK173-259</strain>
    </source>
</reference>
<reference evidence="2" key="1">
    <citation type="journal article" date="2021" name="PeerJ">
        <title>Extensive microbial diversity within the chicken gut microbiome revealed by metagenomics and culture.</title>
        <authorList>
            <person name="Gilroy R."/>
            <person name="Ravi A."/>
            <person name="Getino M."/>
            <person name="Pursley I."/>
            <person name="Horton D.L."/>
            <person name="Alikhan N.F."/>
            <person name="Baker D."/>
            <person name="Gharbi K."/>
            <person name="Hall N."/>
            <person name="Watson M."/>
            <person name="Adriaenssens E.M."/>
            <person name="Foster-Nyarko E."/>
            <person name="Jarju S."/>
            <person name="Secka A."/>
            <person name="Antonio M."/>
            <person name="Oren A."/>
            <person name="Chaudhuri R.R."/>
            <person name="La Ragione R."/>
            <person name="Hildebrand F."/>
            <person name="Pallen M.J."/>
        </authorList>
    </citation>
    <scope>NUCLEOTIDE SEQUENCE</scope>
    <source>
        <strain evidence="2">CHK173-259</strain>
    </source>
</reference>
<evidence type="ECO:0000313" key="2">
    <source>
        <dbReference type="EMBL" id="HIW72582.1"/>
    </source>
</evidence>
<organism evidence="2 3">
    <name type="scientific">Candidatus Levilactobacillus faecigallinarum</name>
    <dbReference type="NCBI Taxonomy" id="2838638"/>
    <lineage>
        <taxon>Bacteria</taxon>
        <taxon>Bacillati</taxon>
        <taxon>Bacillota</taxon>
        <taxon>Bacilli</taxon>
        <taxon>Lactobacillales</taxon>
        <taxon>Lactobacillaceae</taxon>
        <taxon>Levilactobacillus</taxon>
    </lineage>
</organism>
<evidence type="ECO:0000313" key="3">
    <source>
        <dbReference type="Proteomes" id="UP000886822"/>
    </source>
</evidence>
<proteinExistence type="predicted"/>
<dbReference type="Proteomes" id="UP000886822">
    <property type="component" value="Unassembled WGS sequence"/>
</dbReference>
<name>A0A9D1U5L9_9LACO</name>
<comment type="caution">
    <text evidence="2">The sequence shown here is derived from an EMBL/GenBank/DDBJ whole genome shotgun (WGS) entry which is preliminary data.</text>
</comment>
<protein>
    <submittedName>
        <fullName evidence="2">Uncharacterized protein</fullName>
    </submittedName>
</protein>
<dbReference type="EMBL" id="DXGJ01000062">
    <property type="protein sequence ID" value="HIW72582.1"/>
    <property type="molecule type" value="Genomic_DNA"/>
</dbReference>
<evidence type="ECO:0000256" key="1">
    <source>
        <dbReference type="SAM" id="MobiDB-lite"/>
    </source>
</evidence>
<dbReference type="AlphaFoldDB" id="A0A9D1U5L9"/>
<feature type="region of interest" description="Disordered" evidence="1">
    <location>
        <begin position="34"/>
        <end position="55"/>
    </location>
</feature>
<sequence>MTKVPHTPKKTLTPEQRDRVAKIARWMQTLNDQQVSDLMQADDATSKPKTQPKGD</sequence>